<dbReference type="EMBL" id="DAAVWA010000037">
    <property type="protein sequence ID" value="HAF6923113.1"/>
    <property type="molecule type" value="Genomic_DNA"/>
</dbReference>
<organism evidence="1">
    <name type="scientific">Salmonella paratyphi A</name>
    <dbReference type="NCBI Taxonomy" id="54388"/>
    <lineage>
        <taxon>Bacteria</taxon>
        <taxon>Pseudomonadati</taxon>
        <taxon>Pseudomonadota</taxon>
        <taxon>Gammaproteobacteria</taxon>
        <taxon>Enterobacterales</taxon>
        <taxon>Enterobacteriaceae</taxon>
        <taxon>Salmonella</taxon>
    </lineage>
</organism>
<comment type="caution">
    <text evidence="1">The sequence shown here is derived from an EMBL/GenBank/DDBJ whole genome shotgun (WGS) entry which is preliminary data.</text>
</comment>
<sequence>MCLSFGRTSVFSLLFEDFSFSFFIASNTAGRVNQQIDAATSISITQYFQ</sequence>
<gene>
    <name evidence="1" type="ORF">G4Y59_004442</name>
    <name evidence="3" type="ORF">G7Z42_004324</name>
    <name evidence="2" type="ORF">G9W20_004449</name>
</gene>
<evidence type="ECO:0000313" key="2">
    <source>
        <dbReference type="EMBL" id="HAF1154753.1"/>
    </source>
</evidence>
<evidence type="ECO:0000313" key="1">
    <source>
        <dbReference type="EMBL" id="HAE9004488.1"/>
    </source>
</evidence>
<evidence type="ECO:0000313" key="3">
    <source>
        <dbReference type="EMBL" id="HAF6923113.1"/>
    </source>
</evidence>
<proteinExistence type="predicted"/>
<name>A0A738NLJ1_SALPT</name>
<dbReference type="EMBL" id="DAAUCQ010000024">
    <property type="protein sequence ID" value="HAF1154753.1"/>
    <property type="molecule type" value="Genomic_DNA"/>
</dbReference>
<protein>
    <submittedName>
        <fullName evidence="1">Uncharacterized protein</fullName>
    </submittedName>
</protein>
<reference evidence="1" key="1">
    <citation type="journal article" date="2018" name="Genome Biol.">
        <title>SKESA: strategic k-mer extension for scrupulous assemblies.</title>
        <authorList>
            <person name="Souvorov A."/>
            <person name="Agarwala R."/>
            <person name="Lipman D.J."/>
        </authorList>
    </citation>
    <scope>NUCLEOTIDE SEQUENCE</scope>
    <source>
        <strain evidence="2">09-2512</strain>
        <strain evidence="1">13-1133</strain>
        <strain evidence="3">2129</strain>
    </source>
</reference>
<accession>A0A738NLJ1</accession>
<dbReference type="AlphaFoldDB" id="A0A738NLJ1"/>
<dbReference type="EMBL" id="DAATOY010000022">
    <property type="protein sequence ID" value="HAE9004488.1"/>
    <property type="molecule type" value="Genomic_DNA"/>
</dbReference>
<reference evidence="1" key="2">
    <citation type="submission" date="2018-07" db="EMBL/GenBank/DDBJ databases">
        <authorList>
            <consortium name="NCBI Pathogen Detection Project"/>
        </authorList>
    </citation>
    <scope>NUCLEOTIDE SEQUENCE</scope>
    <source>
        <strain evidence="2">09-2512</strain>
        <strain evidence="1">13-1133</strain>
        <strain evidence="3">2129</strain>
    </source>
</reference>